<proteinExistence type="predicted"/>
<keyword evidence="5 7" id="KW-1133">Transmembrane helix</keyword>
<dbReference type="Gene3D" id="1.20.1250.20">
    <property type="entry name" value="MFS general substrate transporter like domains"/>
    <property type="match status" value="1"/>
</dbReference>
<protein>
    <submittedName>
        <fullName evidence="8">MFS transporter</fullName>
    </submittedName>
</protein>
<evidence type="ECO:0000256" key="3">
    <source>
        <dbReference type="ARBA" id="ARBA00022475"/>
    </source>
</evidence>
<evidence type="ECO:0000256" key="4">
    <source>
        <dbReference type="ARBA" id="ARBA00022692"/>
    </source>
</evidence>
<dbReference type="SUPFAM" id="SSF103473">
    <property type="entry name" value="MFS general substrate transporter"/>
    <property type="match status" value="1"/>
</dbReference>
<feature type="transmembrane region" description="Helical" evidence="7">
    <location>
        <begin position="298"/>
        <end position="316"/>
    </location>
</feature>
<evidence type="ECO:0000313" key="8">
    <source>
        <dbReference type="EMBL" id="GGH84521.1"/>
    </source>
</evidence>
<dbReference type="InterPro" id="IPR036259">
    <property type="entry name" value="MFS_trans_sf"/>
</dbReference>
<comment type="caution">
    <text evidence="8">The sequence shown here is derived from an EMBL/GenBank/DDBJ whole genome shotgun (WGS) entry which is preliminary data.</text>
</comment>
<feature type="transmembrane region" description="Helical" evidence="7">
    <location>
        <begin position="385"/>
        <end position="405"/>
    </location>
</feature>
<dbReference type="Pfam" id="PF05977">
    <property type="entry name" value="MFS_3"/>
    <property type="match status" value="1"/>
</dbReference>
<feature type="transmembrane region" description="Helical" evidence="7">
    <location>
        <begin position="356"/>
        <end position="379"/>
    </location>
</feature>
<feature type="transmembrane region" description="Helical" evidence="7">
    <location>
        <begin position="52"/>
        <end position="73"/>
    </location>
</feature>
<feature type="transmembrane region" description="Helical" evidence="7">
    <location>
        <begin position="322"/>
        <end position="344"/>
    </location>
</feature>
<feature type="transmembrane region" description="Helical" evidence="7">
    <location>
        <begin position="265"/>
        <end position="286"/>
    </location>
</feature>
<feature type="transmembrane region" description="Helical" evidence="7">
    <location>
        <begin position="152"/>
        <end position="175"/>
    </location>
</feature>
<name>A0A8J3EME9_9BACL</name>
<feature type="transmembrane region" description="Helical" evidence="7">
    <location>
        <begin position="181"/>
        <end position="199"/>
    </location>
</feature>
<feature type="transmembrane region" description="Helical" evidence="7">
    <location>
        <begin position="85"/>
        <end position="106"/>
    </location>
</feature>
<gene>
    <name evidence="8" type="ORF">GCM10007096_27790</name>
</gene>
<evidence type="ECO:0000313" key="9">
    <source>
        <dbReference type="Proteomes" id="UP000656813"/>
    </source>
</evidence>
<keyword evidence="3" id="KW-1003">Cell membrane</keyword>
<dbReference type="GO" id="GO:0005886">
    <property type="term" value="C:plasma membrane"/>
    <property type="evidence" value="ECO:0007669"/>
    <property type="project" value="UniProtKB-SubCell"/>
</dbReference>
<feature type="transmembrane region" description="Helical" evidence="7">
    <location>
        <begin position="20"/>
        <end position="46"/>
    </location>
</feature>
<evidence type="ECO:0000256" key="1">
    <source>
        <dbReference type="ARBA" id="ARBA00004651"/>
    </source>
</evidence>
<dbReference type="EMBL" id="BMFV01000022">
    <property type="protein sequence ID" value="GGH84521.1"/>
    <property type="molecule type" value="Genomic_DNA"/>
</dbReference>
<dbReference type="InterPro" id="IPR010290">
    <property type="entry name" value="TM_effector"/>
</dbReference>
<evidence type="ECO:0000256" key="6">
    <source>
        <dbReference type="ARBA" id="ARBA00023136"/>
    </source>
</evidence>
<dbReference type="CDD" id="cd06173">
    <property type="entry name" value="MFS_MefA_like"/>
    <property type="match status" value="1"/>
</dbReference>
<keyword evidence="4 7" id="KW-0812">Transmembrane</keyword>
<reference evidence="8" key="1">
    <citation type="journal article" date="2014" name="Int. J. Syst. Evol. Microbiol.">
        <title>Complete genome sequence of Corynebacterium casei LMG S-19264T (=DSM 44701T), isolated from a smear-ripened cheese.</title>
        <authorList>
            <consortium name="US DOE Joint Genome Institute (JGI-PGF)"/>
            <person name="Walter F."/>
            <person name="Albersmeier A."/>
            <person name="Kalinowski J."/>
            <person name="Ruckert C."/>
        </authorList>
    </citation>
    <scope>NUCLEOTIDE SEQUENCE</scope>
    <source>
        <strain evidence="8">CGMCC 1.12777</strain>
    </source>
</reference>
<reference evidence="8" key="2">
    <citation type="submission" date="2020-09" db="EMBL/GenBank/DDBJ databases">
        <authorList>
            <person name="Sun Q."/>
            <person name="Zhou Y."/>
        </authorList>
    </citation>
    <scope>NUCLEOTIDE SEQUENCE</scope>
    <source>
        <strain evidence="8">CGMCC 1.12777</strain>
    </source>
</reference>
<accession>A0A8J3EME9</accession>
<comment type="subcellular location">
    <subcellularLocation>
        <location evidence="1">Cell membrane</location>
        <topology evidence="1">Multi-pass membrane protein</topology>
    </subcellularLocation>
</comment>
<evidence type="ECO:0000256" key="7">
    <source>
        <dbReference type="SAM" id="Phobius"/>
    </source>
</evidence>
<keyword evidence="6 7" id="KW-0472">Membrane</keyword>
<keyword evidence="9" id="KW-1185">Reference proteome</keyword>
<sequence>MKQQHHTSTSYWQLIKLPAFFIYLSGRMVSEFGDILFTMATMWYVFTTTHSALGVATIPLIPALVFLFLSMPLGTLTDRLPKKGVLIGTELFRGLIVIIMFCLMAIHQVNALEVYIGNFLLTIGGIMFSTAEQATLPNILTHKERQLSRANGLLSAAKNGVTLCGYGLGGILVAFFGSPNAILVDAITFFISAISFLFIKVPDRSIKGQKGFIGFLKDSSAGLHFIWKQKKLRLLILFGAVINMLGAPLQFFTPIYSEAILHAGAIGYGDLEVAAAVGTLIGALFSGKYARVLNLGQWMALSFFISGISLLCMALFPSLILAVVLFGLSMAANSLLNVPLITTLQLLAPDAMRGRIMASFGIFFMSAVPIGLAVGGWLTNLFGPLMVFSLIGGLNIFSSVMATFIKTFRHTVVHHSEEEMRTDP</sequence>
<dbReference type="Proteomes" id="UP000656813">
    <property type="component" value="Unassembled WGS sequence"/>
</dbReference>
<dbReference type="PANTHER" id="PTHR23513:SF6">
    <property type="entry name" value="MAJOR FACILITATOR SUPERFAMILY ASSOCIATED DOMAIN-CONTAINING PROTEIN"/>
    <property type="match status" value="1"/>
</dbReference>
<feature type="transmembrane region" description="Helical" evidence="7">
    <location>
        <begin position="112"/>
        <end position="131"/>
    </location>
</feature>
<dbReference type="RefSeq" id="WP_188497981.1">
    <property type="nucleotide sequence ID" value="NZ_BMFV01000022.1"/>
</dbReference>
<organism evidence="8 9">
    <name type="scientific">Pullulanibacillus pueri</name>
    <dbReference type="NCBI Taxonomy" id="1437324"/>
    <lineage>
        <taxon>Bacteria</taxon>
        <taxon>Bacillati</taxon>
        <taxon>Bacillota</taxon>
        <taxon>Bacilli</taxon>
        <taxon>Bacillales</taxon>
        <taxon>Sporolactobacillaceae</taxon>
        <taxon>Pullulanibacillus</taxon>
    </lineage>
</organism>
<dbReference type="AlphaFoldDB" id="A0A8J3EME9"/>
<evidence type="ECO:0000256" key="2">
    <source>
        <dbReference type="ARBA" id="ARBA00022448"/>
    </source>
</evidence>
<evidence type="ECO:0000256" key="5">
    <source>
        <dbReference type="ARBA" id="ARBA00022989"/>
    </source>
</evidence>
<dbReference type="PANTHER" id="PTHR23513">
    <property type="entry name" value="INTEGRAL MEMBRANE EFFLUX PROTEIN-RELATED"/>
    <property type="match status" value="1"/>
</dbReference>
<feature type="transmembrane region" description="Helical" evidence="7">
    <location>
        <begin position="234"/>
        <end position="253"/>
    </location>
</feature>
<keyword evidence="2" id="KW-0813">Transport</keyword>